<evidence type="ECO:0000313" key="3">
    <source>
        <dbReference type="Proteomes" id="UP001144313"/>
    </source>
</evidence>
<keyword evidence="3" id="KW-1185">Reference proteome</keyword>
<evidence type="ECO:0000313" key="2">
    <source>
        <dbReference type="EMBL" id="GLI41134.1"/>
    </source>
</evidence>
<proteinExistence type="predicted"/>
<dbReference type="SUPFAM" id="SSF53474">
    <property type="entry name" value="alpha/beta-Hydrolases"/>
    <property type="match status" value="1"/>
</dbReference>
<organism evidence="2 3">
    <name type="scientific">Glycomyces algeriensis</name>
    <dbReference type="NCBI Taxonomy" id="256037"/>
    <lineage>
        <taxon>Bacteria</taxon>
        <taxon>Bacillati</taxon>
        <taxon>Actinomycetota</taxon>
        <taxon>Actinomycetes</taxon>
        <taxon>Glycomycetales</taxon>
        <taxon>Glycomycetaceae</taxon>
        <taxon>Glycomyces</taxon>
    </lineage>
</organism>
<evidence type="ECO:0000259" key="1">
    <source>
        <dbReference type="Pfam" id="PF06259"/>
    </source>
</evidence>
<dbReference type="EMBL" id="BSDT01000001">
    <property type="protein sequence ID" value="GLI41134.1"/>
    <property type="molecule type" value="Genomic_DNA"/>
</dbReference>
<dbReference type="InterPro" id="IPR029058">
    <property type="entry name" value="AB_hydrolase_fold"/>
</dbReference>
<gene>
    <name evidence="2" type="ORF">GALLR39Z86_09840</name>
</gene>
<reference evidence="2" key="1">
    <citation type="submission" date="2022-12" db="EMBL/GenBank/DDBJ databases">
        <title>Reference genome sequencing for broad-spectrum identification of bacterial and archaeal isolates by mass spectrometry.</title>
        <authorList>
            <person name="Sekiguchi Y."/>
            <person name="Tourlousse D.M."/>
        </authorList>
    </citation>
    <scope>NUCLEOTIDE SEQUENCE</scope>
    <source>
        <strain evidence="2">LLR39Z86</strain>
    </source>
</reference>
<sequence>MSEMSWKDLRDLDCGAIQTIGVHWSGYVPKMTEQTERLRNDVIAGHLSTENFESETADLVRDQIDLFTGRFEDDLNDYAHVRVSTALLEAAEALKAEQDELLEVTGLIEDRWYEIEGDKSNYEVNPSGKLHRSIYLHLDPPQWLCERVGIEKPSAWYDLLSESEVMVNLDKFHESAKELGEQYQDWLRSIMSRAHDADDDAAAALAAMRENPPELPPELGATYDDLIDDYKTELSEEIAAEMEAIANGESGMSPEQVNRWWEGLSDAEQEALVSEHPEWVGPTDGIPTDVRDTANRTALDNEIEGMDDRIAAIESQMAHMEAYGSGDGAYGGKSYTELQAELVELREDRGLLGDLRNQVTDDGKPAIYGETGQPYYLLGFDSEGEGQAIVSIGNPDTAAYVNAYVPGTGANLGEVDGGLMNRTETMAYDAYRKDPEHQTATVLWMGYDAPDNAMPFQNGAGLDVEAMHSSQAEDAAEDLSSFTQGIRATAENEPAELTLTGHSYGTTVIGTAAATEGVDADNLILVASPGTSVDTADALGVGAENVWATTNSEDMIQYTAVHGTDPTSEAFGANVFYSEPVGWNPISNHSVYWGDANEEEGRSTMGLIVTGQKG</sequence>
<comment type="caution">
    <text evidence="2">The sequence shown here is derived from an EMBL/GenBank/DDBJ whole genome shotgun (WGS) entry which is preliminary data.</text>
</comment>
<accession>A0A9W6G4X8</accession>
<dbReference type="Pfam" id="PF06259">
    <property type="entry name" value="Abhydrolase_8"/>
    <property type="match status" value="1"/>
</dbReference>
<feature type="domain" description="DUF1023" evidence="1">
    <location>
        <begin position="381"/>
        <end position="560"/>
    </location>
</feature>
<dbReference type="AlphaFoldDB" id="A0A9W6G4X8"/>
<name>A0A9W6G4X8_9ACTN</name>
<dbReference type="RefSeq" id="WP_270116537.1">
    <property type="nucleotide sequence ID" value="NZ_BAAAOL010000002.1"/>
</dbReference>
<dbReference type="Proteomes" id="UP001144313">
    <property type="component" value="Unassembled WGS sequence"/>
</dbReference>
<protein>
    <recommendedName>
        <fullName evidence="1">DUF1023 domain-containing protein</fullName>
    </recommendedName>
</protein>
<dbReference type="InterPro" id="IPR010427">
    <property type="entry name" value="DUF1023"/>
</dbReference>